<accession>A0ABU8RML1</accession>
<protein>
    <submittedName>
        <fullName evidence="1">Uncharacterized protein</fullName>
    </submittedName>
</protein>
<evidence type="ECO:0000313" key="2">
    <source>
        <dbReference type="Proteomes" id="UP001387100"/>
    </source>
</evidence>
<proteinExistence type="predicted"/>
<dbReference type="Proteomes" id="UP001387100">
    <property type="component" value="Unassembled WGS sequence"/>
</dbReference>
<name>A0ABU8RML1_9ACTN</name>
<reference evidence="1 2" key="1">
    <citation type="journal article" date="2017" name="Int. J. Syst. Evol. Microbiol.">
        <title>Pseudokineococcus basanitobsidens sp. nov., isolated from volcanic rock.</title>
        <authorList>
            <person name="Lee D.W."/>
            <person name="Park M.Y."/>
            <person name="Kim J.J."/>
            <person name="Kim B.S."/>
        </authorList>
    </citation>
    <scope>NUCLEOTIDE SEQUENCE [LARGE SCALE GENOMIC DNA]</scope>
    <source>
        <strain evidence="1 2">DSM 103726</strain>
    </source>
</reference>
<dbReference type="RefSeq" id="WP_339575570.1">
    <property type="nucleotide sequence ID" value="NZ_JBBIAA010000017.1"/>
</dbReference>
<organism evidence="1 2">
    <name type="scientific">Pseudokineococcus basanitobsidens</name>
    <dbReference type="NCBI Taxonomy" id="1926649"/>
    <lineage>
        <taxon>Bacteria</taxon>
        <taxon>Bacillati</taxon>
        <taxon>Actinomycetota</taxon>
        <taxon>Actinomycetes</taxon>
        <taxon>Kineosporiales</taxon>
        <taxon>Kineosporiaceae</taxon>
        <taxon>Pseudokineococcus</taxon>
    </lineage>
</organism>
<evidence type="ECO:0000313" key="1">
    <source>
        <dbReference type="EMBL" id="MEJ5946188.1"/>
    </source>
</evidence>
<dbReference type="EMBL" id="JBBIAA010000017">
    <property type="protein sequence ID" value="MEJ5946188.1"/>
    <property type="molecule type" value="Genomic_DNA"/>
</dbReference>
<gene>
    <name evidence="1" type="ORF">WDZ17_12890</name>
</gene>
<comment type="caution">
    <text evidence="1">The sequence shown here is derived from an EMBL/GenBank/DDBJ whole genome shotgun (WGS) entry which is preliminary data.</text>
</comment>
<sequence length="87" mass="8971">MPAAPPLPTPATAVVNVERVESRAGTWLVTARCPLCSGLVRHGGGPADGPVLYGPRVAHRRADTAARSSRRGCGCPGVLAYVLEPAE</sequence>
<keyword evidence="2" id="KW-1185">Reference proteome</keyword>